<organism evidence="1 2">
    <name type="scientific">Pristionchus pacificus</name>
    <name type="common">Parasitic nematode worm</name>
    <dbReference type="NCBI Taxonomy" id="54126"/>
    <lineage>
        <taxon>Eukaryota</taxon>
        <taxon>Metazoa</taxon>
        <taxon>Ecdysozoa</taxon>
        <taxon>Nematoda</taxon>
        <taxon>Chromadorea</taxon>
        <taxon>Rhabditida</taxon>
        <taxon>Rhabditina</taxon>
        <taxon>Diplogasteromorpha</taxon>
        <taxon>Diplogasteroidea</taxon>
        <taxon>Neodiplogasteridae</taxon>
        <taxon>Pristionchus</taxon>
    </lineage>
</organism>
<name>A0A2A6C3D3_PRIPA</name>
<reference evidence="1" key="2">
    <citation type="submission" date="2022-06" db="UniProtKB">
        <authorList>
            <consortium name="EnsemblMetazoa"/>
        </authorList>
    </citation>
    <scope>IDENTIFICATION</scope>
    <source>
        <strain evidence="1">PS312</strain>
    </source>
</reference>
<proteinExistence type="predicted"/>
<dbReference type="EnsemblMetazoa" id="PPA45587.1">
    <property type="protein sequence ID" value="PPA45587.1"/>
    <property type="gene ID" value="WBGene00283956"/>
</dbReference>
<dbReference type="Proteomes" id="UP000005239">
    <property type="component" value="Unassembled WGS sequence"/>
</dbReference>
<keyword evidence="2" id="KW-1185">Reference proteome</keyword>
<sequence length="95" mass="10801">MNGSQLLLFTIDFDCFELDLNEYNSNYENKKDNGKGSEKALLKSSKYISDAVATEYKGRIESSFILKEKLRCNAIRCNLLANIARGITEITMLRP</sequence>
<reference evidence="2" key="1">
    <citation type="journal article" date="2008" name="Nat. Genet.">
        <title>The Pristionchus pacificus genome provides a unique perspective on nematode lifestyle and parasitism.</title>
        <authorList>
            <person name="Dieterich C."/>
            <person name="Clifton S.W."/>
            <person name="Schuster L.N."/>
            <person name="Chinwalla A."/>
            <person name="Delehaunty K."/>
            <person name="Dinkelacker I."/>
            <person name="Fulton L."/>
            <person name="Fulton R."/>
            <person name="Godfrey J."/>
            <person name="Minx P."/>
            <person name="Mitreva M."/>
            <person name="Roeseler W."/>
            <person name="Tian H."/>
            <person name="Witte H."/>
            <person name="Yang S.P."/>
            <person name="Wilson R.K."/>
            <person name="Sommer R.J."/>
        </authorList>
    </citation>
    <scope>NUCLEOTIDE SEQUENCE [LARGE SCALE GENOMIC DNA]</scope>
    <source>
        <strain evidence="2">PS312</strain>
    </source>
</reference>
<protein>
    <submittedName>
        <fullName evidence="1">Uncharacterized protein</fullName>
    </submittedName>
</protein>
<evidence type="ECO:0000313" key="2">
    <source>
        <dbReference type="Proteomes" id="UP000005239"/>
    </source>
</evidence>
<dbReference type="AlphaFoldDB" id="A0A2A6C3D3"/>
<evidence type="ECO:0000313" key="1">
    <source>
        <dbReference type="EnsemblMetazoa" id="PPA45587.1"/>
    </source>
</evidence>
<accession>A0A2A6C3D3</accession>
<accession>A0A8R1V0S1</accession>
<gene>
    <name evidence="1" type="primary">WBGene00283956</name>
</gene>